<dbReference type="AlphaFoldDB" id="A0A4U9YBG7"/>
<dbReference type="Proteomes" id="UP000387692">
    <property type="component" value="Unassembled WGS sequence"/>
</dbReference>
<sequence>MANELQPLSLLFQNRLFRIPDYQRGYAWQQSQLADFWDDLINLQDGRYHYTGLLSLKNLKSSETTSWRSDLWMVSKG</sequence>
<feature type="domain" description="GmrSD restriction endonucleases N-terminal" evidence="1">
    <location>
        <begin position="11"/>
        <end position="57"/>
    </location>
</feature>
<evidence type="ECO:0000313" key="2">
    <source>
        <dbReference type="EMBL" id="VTS24350.1"/>
    </source>
</evidence>
<gene>
    <name evidence="2" type="ORF">NCTC11189_00573</name>
</gene>
<protein>
    <submittedName>
        <fullName evidence="2">Uncharacterized conserved protein</fullName>
    </submittedName>
</protein>
<proteinExistence type="predicted"/>
<evidence type="ECO:0000313" key="3">
    <source>
        <dbReference type="Proteomes" id="UP000387692"/>
    </source>
</evidence>
<reference evidence="2 3" key="1">
    <citation type="submission" date="2019-05" db="EMBL/GenBank/DDBJ databases">
        <authorList>
            <consortium name="Pathogen Informatics"/>
        </authorList>
    </citation>
    <scope>NUCLEOTIDE SEQUENCE [LARGE SCALE GENOMIC DNA]</scope>
    <source>
        <strain evidence="2 3">NCTC11189</strain>
    </source>
</reference>
<name>A0A4U9YBG7_STRMT</name>
<dbReference type="Pfam" id="PF03235">
    <property type="entry name" value="GmrSD_N"/>
    <property type="match status" value="1"/>
</dbReference>
<dbReference type="InterPro" id="IPR004919">
    <property type="entry name" value="GmrSD_N"/>
</dbReference>
<evidence type="ECO:0000259" key="1">
    <source>
        <dbReference type="Pfam" id="PF03235"/>
    </source>
</evidence>
<organism evidence="2 3">
    <name type="scientific">Streptococcus mitis</name>
    <dbReference type="NCBI Taxonomy" id="28037"/>
    <lineage>
        <taxon>Bacteria</taxon>
        <taxon>Bacillati</taxon>
        <taxon>Bacillota</taxon>
        <taxon>Bacilli</taxon>
        <taxon>Lactobacillales</taxon>
        <taxon>Streptococcaceae</taxon>
        <taxon>Streptococcus</taxon>
        <taxon>Streptococcus mitis group</taxon>
    </lineage>
</organism>
<accession>A0A4U9YBG7</accession>
<dbReference type="EMBL" id="CABEHV010000004">
    <property type="protein sequence ID" value="VTS24350.1"/>
    <property type="molecule type" value="Genomic_DNA"/>
</dbReference>